<dbReference type="GO" id="GO:0044206">
    <property type="term" value="P:UMP salvage"/>
    <property type="evidence" value="ECO:0007669"/>
    <property type="project" value="UniProtKB-UniPathway"/>
</dbReference>
<comment type="caution">
    <text evidence="12">The sequence shown here is derived from an EMBL/GenBank/DDBJ whole genome shotgun (WGS) entry which is preliminary data.</text>
</comment>
<dbReference type="InterPro" id="IPR050054">
    <property type="entry name" value="UPRTase/APRTase"/>
</dbReference>
<dbReference type="EMBL" id="VFQX01000034">
    <property type="protein sequence ID" value="KAF0977457.1"/>
    <property type="molecule type" value="Genomic_DNA"/>
</dbReference>
<dbReference type="GO" id="GO:0005737">
    <property type="term" value="C:cytoplasm"/>
    <property type="evidence" value="ECO:0007669"/>
    <property type="project" value="UniProtKB-ARBA"/>
</dbReference>
<dbReference type="AlphaFoldDB" id="A0A6A5BKC8"/>
<dbReference type="OMA" id="ISTHPCL"/>
<dbReference type="PANTHER" id="PTHR32315">
    <property type="entry name" value="ADENINE PHOSPHORIBOSYLTRANSFERASE"/>
    <property type="match status" value="1"/>
</dbReference>
<dbReference type="PANTHER" id="PTHR32315:SF4">
    <property type="entry name" value="URACIL PHOSPHORIBOSYLTRANSFERASE, CHLOROPLASTIC"/>
    <property type="match status" value="1"/>
</dbReference>
<evidence type="ECO:0000256" key="7">
    <source>
        <dbReference type="ARBA" id="ARBA00022679"/>
    </source>
</evidence>
<organism evidence="12 13">
    <name type="scientific">Naegleria fowleri</name>
    <name type="common">Brain eating amoeba</name>
    <dbReference type="NCBI Taxonomy" id="5763"/>
    <lineage>
        <taxon>Eukaryota</taxon>
        <taxon>Discoba</taxon>
        <taxon>Heterolobosea</taxon>
        <taxon>Tetramitia</taxon>
        <taxon>Eutetramitia</taxon>
        <taxon>Vahlkampfiidae</taxon>
        <taxon>Naegleria</taxon>
    </lineage>
</organism>
<dbReference type="GeneID" id="68110667"/>
<evidence type="ECO:0000256" key="8">
    <source>
        <dbReference type="ARBA" id="ARBA00022741"/>
    </source>
</evidence>
<dbReference type="UniPathway" id="UPA00574">
    <property type="reaction ID" value="UER00636"/>
</dbReference>
<proteinExistence type="inferred from homology"/>
<dbReference type="VEuPathDB" id="AmoebaDB:FDP41_003449"/>
<protein>
    <recommendedName>
        <fullName evidence="4">uracil phosphoribosyltransferase</fullName>
        <ecNumber evidence="4">2.4.2.9</ecNumber>
    </recommendedName>
    <alternativeName>
        <fullName evidence="10">UMP pyrophosphorylase</fullName>
    </alternativeName>
</protein>
<dbReference type="GO" id="GO:0004845">
    <property type="term" value="F:uracil phosphoribosyltransferase activity"/>
    <property type="evidence" value="ECO:0007669"/>
    <property type="project" value="UniProtKB-EC"/>
</dbReference>
<sequence length="222" mass="24750">MSQFNHEETLNLSYRCSGHPLIQDKLTKLRDKRTKPSEFRKLVSDLCVLLCFEATSKLNMKSIEIETPICKTVQNVVADRICLVPVLRAGLGMLEGLHSIVPQARVIHIGLFRNEETLQPVEYYKKLPPQCDADIAIVLDPMLATGGSAVATIERIKDWGVKKVIFMCILAAHVGISNVNKAHPDVEIYCCGVDRELNSNGYIVPGLGDAGDRQYQGDYCYE</sequence>
<evidence type="ECO:0000256" key="9">
    <source>
        <dbReference type="ARBA" id="ARBA00023134"/>
    </source>
</evidence>
<evidence type="ECO:0000256" key="4">
    <source>
        <dbReference type="ARBA" id="ARBA00011894"/>
    </source>
</evidence>
<comment type="pathway">
    <text evidence="2">Pyrimidine metabolism; UMP biosynthesis via salvage pathway; UMP from uracil: step 1/1.</text>
</comment>
<evidence type="ECO:0000256" key="10">
    <source>
        <dbReference type="ARBA" id="ARBA00031082"/>
    </source>
</evidence>
<dbReference type="VEuPathDB" id="AmoebaDB:NfTy_071270"/>
<evidence type="ECO:0000256" key="2">
    <source>
        <dbReference type="ARBA" id="ARBA00005180"/>
    </source>
</evidence>
<feature type="domain" description="Phosphoribosyltransferase" evidence="11">
    <location>
        <begin position="18"/>
        <end position="216"/>
    </location>
</feature>
<dbReference type="CDD" id="cd06223">
    <property type="entry name" value="PRTases_typeI"/>
    <property type="match status" value="1"/>
</dbReference>
<dbReference type="EC" id="2.4.2.9" evidence="4"/>
<evidence type="ECO:0000259" key="11">
    <source>
        <dbReference type="Pfam" id="PF14681"/>
    </source>
</evidence>
<keyword evidence="7" id="KW-0808">Transferase</keyword>
<accession>A0A6A5BKC8</accession>
<comment type="similarity">
    <text evidence="3">Belongs to the UPRTase family.</text>
</comment>
<dbReference type="InterPro" id="IPR005765">
    <property type="entry name" value="UPRT"/>
</dbReference>
<dbReference type="OrthoDB" id="10257085at2759"/>
<keyword evidence="5" id="KW-0021">Allosteric enzyme</keyword>
<dbReference type="InterPro" id="IPR000836">
    <property type="entry name" value="PRTase_dom"/>
</dbReference>
<evidence type="ECO:0000256" key="3">
    <source>
        <dbReference type="ARBA" id="ARBA00009516"/>
    </source>
</evidence>
<dbReference type="Gene3D" id="3.40.50.2020">
    <property type="match status" value="1"/>
</dbReference>
<keyword evidence="13" id="KW-1185">Reference proteome</keyword>
<evidence type="ECO:0000313" key="12">
    <source>
        <dbReference type="EMBL" id="KAF0977457.1"/>
    </source>
</evidence>
<comment type="cofactor">
    <cofactor evidence="1">
        <name>Mg(2+)</name>
        <dbReference type="ChEBI" id="CHEBI:18420"/>
    </cofactor>
</comment>
<dbReference type="FunFam" id="3.40.50.2020:FF:000003">
    <property type="entry name" value="Uracil phosphoribosyltransferase"/>
    <property type="match status" value="1"/>
</dbReference>
<dbReference type="NCBIfam" id="NF001097">
    <property type="entry name" value="PRK00129.1"/>
    <property type="match status" value="1"/>
</dbReference>
<name>A0A6A5BKC8_NAEFO</name>
<dbReference type="VEuPathDB" id="AmoebaDB:NF0063120"/>
<dbReference type="InterPro" id="IPR029057">
    <property type="entry name" value="PRTase-like"/>
</dbReference>
<dbReference type="GO" id="GO:0006223">
    <property type="term" value="P:uracil salvage"/>
    <property type="evidence" value="ECO:0007669"/>
    <property type="project" value="InterPro"/>
</dbReference>
<dbReference type="SUPFAM" id="SSF53271">
    <property type="entry name" value="PRTase-like"/>
    <property type="match status" value="1"/>
</dbReference>
<dbReference type="RefSeq" id="XP_044562170.1">
    <property type="nucleotide sequence ID" value="XM_044706754.1"/>
</dbReference>
<evidence type="ECO:0000256" key="5">
    <source>
        <dbReference type="ARBA" id="ARBA00022533"/>
    </source>
</evidence>
<reference evidence="12 13" key="1">
    <citation type="journal article" date="2019" name="Sci. Rep.">
        <title>Nanopore sequencing improves the draft genome of the human pathogenic amoeba Naegleria fowleri.</title>
        <authorList>
            <person name="Liechti N."/>
            <person name="Schurch N."/>
            <person name="Bruggmann R."/>
            <person name="Wittwer M."/>
        </authorList>
    </citation>
    <scope>NUCLEOTIDE SEQUENCE [LARGE SCALE GENOMIC DNA]</scope>
    <source>
        <strain evidence="12 13">ATCC 30894</strain>
    </source>
</reference>
<dbReference type="NCBIfam" id="TIGR01091">
    <property type="entry name" value="upp"/>
    <property type="match status" value="1"/>
</dbReference>
<keyword evidence="9" id="KW-0342">GTP-binding</keyword>
<gene>
    <name evidence="12" type="ORF">FDP41_003449</name>
</gene>
<dbReference type="GO" id="GO:0005525">
    <property type="term" value="F:GTP binding"/>
    <property type="evidence" value="ECO:0007669"/>
    <property type="project" value="UniProtKB-KW"/>
</dbReference>
<evidence type="ECO:0000256" key="6">
    <source>
        <dbReference type="ARBA" id="ARBA00022676"/>
    </source>
</evidence>
<evidence type="ECO:0000256" key="1">
    <source>
        <dbReference type="ARBA" id="ARBA00001946"/>
    </source>
</evidence>
<evidence type="ECO:0000313" key="13">
    <source>
        <dbReference type="Proteomes" id="UP000444721"/>
    </source>
</evidence>
<dbReference type="Proteomes" id="UP000444721">
    <property type="component" value="Unassembled WGS sequence"/>
</dbReference>
<dbReference type="Pfam" id="PF14681">
    <property type="entry name" value="UPRTase"/>
    <property type="match status" value="1"/>
</dbReference>
<keyword evidence="6" id="KW-0328">Glycosyltransferase</keyword>
<keyword evidence="8" id="KW-0547">Nucleotide-binding</keyword>